<dbReference type="GO" id="GO:0006310">
    <property type="term" value="P:DNA recombination"/>
    <property type="evidence" value="ECO:0007669"/>
    <property type="project" value="UniProtKB-KW"/>
</dbReference>
<keyword evidence="7" id="KW-1185">Reference proteome</keyword>
<organism evidence="6 7">
    <name type="scientific">Vreelandella nigrificans</name>
    <dbReference type="NCBI Taxonomy" id="2042704"/>
    <lineage>
        <taxon>Bacteria</taxon>
        <taxon>Pseudomonadati</taxon>
        <taxon>Pseudomonadota</taxon>
        <taxon>Gammaproteobacteria</taxon>
        <taxon>Oceanospirillales</taxon>
        <taxon>Halomonadaceae</taxon>
        <taxon>Vreelandella</taxon>
    </lineage>
</organism>
<reference evidence="7" key="1">
    <citation type="submission" date="2017-09" db="EMBL/GenBank/DDBJ databases">
        <authorList>
            <person name="Cho G.-S."/>
            <person name="Oguntoyinbo F.A."/>
            <person name="Cnockaert M."/>
            <person name="Kabisch J."/>
            <person name="Neve H."/>
            <person name="Bockelmann W."/>
            <person name="Wenning M."/>
            <person name="Franz C.M."/>
            <person name="Vandamme P."/>
        </authorList>
    </citation>
    <scope>NUCLEOTIDE SEQUENCE [LARGE SCALE GENOMIC DNA]</scope>
    <source>
        <strain evidence="7">MBT G8648</strain>
    </source>
</reference>
<evidence type="ECO:0000259" key="5">
    <source>
        <dbReference type="PROSITE" id="PS51898"/>
    </source>
</evidence>
<dbReference type="Pfam" id="PF13356">
    <property type="entry name" value="Arm-DNA-bind_3"/>
    <property type="match status" value="1"/>
</dbReference>
<keyword evidence="3" id="KW-0238">DNA-binding</keyword>
<sequence>MPKKSKVLSALEVKRINAAGLHSVGEVDGLHLRVTPAGARSWILRYTTGETRYAKSGKPYKVRRDMGLGSYPSVTLAMARDKARLVREKLDAGVDPVTERKAASQARQAAELARLTFEDAASAVIKIKQAEARNIKHGKQWESTLAAYAYPILGKMAVSDIELVHVKQVLQPIWEAKTETATRVRQRIEAVLNWATVNGHRSGDNPARWKGNLDNILPSPNRVAKVEHHRALPIGDMPTFWQTLSKRTGDAATCLAFTILTGCRSGEARGATWHEIDLEAATWTIPAERMKAGKEHRVPLAPAVIKLLKAQPKGHDRVFVSPRGKPLSDAAMSALLKRMGESHRATVHGFRSTFRDWIAERTSTPHDIAEMALAHTIKNGAEAAYRRGDMLAKRARVMNQWADFVTTPAPAGAGNVAPIRGEVVNNG</sequence>
<dbReference type="InterPro" id="IPR050808">
    <property type="entry name" value="Phage_Integrase"/>
</dbReference>
<dbReference type="InterPro" id="IPR010998">
    <property type="entry name" value="Integrase_recombinase_N"/>
</dbReference>
<dbReference type="AlphaFoldDB" id="A0A2A4HKI0"/>
<dbReference type="RefSeq" id="WP_096652171.1">
    <property type="nucleotide sequence ID" value="NZ_NWUX01000011.1"/>
</dbReference>
<dbReference type="Gene3D" id="1.10.443.10">
    <property type="entry name" value="Intergrase catalytic core"/>
    <property type="match status" value="1"/>
</dbReference>
<keyword evidence="4" id="KW-0233">DNA recombination</keyword>
<dbReference type="Gene3D" id="1.10.150.130">
    <property type="match status" value="1"/>
</dbReference>
<proteinExistence type="inferred from homology"/>
<evidence type="ECO:0000256" key="4">
    <source>
        <dbReference type="ARBA" id="ARBA00023172"/>
    </source>
</evidence>
<dbReference type="CDD" id="cd00801">
    <property type="entry name" value="INT_P4_C"/>
    <property type="match status" value="1"/>
</dbReference>
<name>A0A2A4HKI0_9GAMM</name>
<gene>
    <name evidence="6" type="ORF">CPA45_13350</name>
</gene>
<feature type="domain" description="Tyr recombinase" evidence="5">
    <location>
        <begin position="227"/>
        <end position="398"/>
    </location>
</feature>
<evidence type="ECO:0000313" key="7">
    <source>
        <dbReference type="Proteomes" id="UP000218677"/>
    </source>
</evidence>
<accession>A0A2A4HKI0</accession>
<dbReference type="InterPro" id="IPR011010">
    <property type="entry name" value="DNA_brk_join_enz"/>
</dbReference>
<dbReference type="InterPro" id="IPR053876">
    <property type="entry name" value="Phage_int_M"/>
</dbReference>
<evidence type="ECO:0000313" key="6">
    <source>
        <dbReference type="EMBL" id="PCF95280.1"/>
    </source>
</evidence>
<comment type="similarity">
    <text evidence="1">Belongs to the 'phage' integrase family.</text>
</comment>
<dbReference type="SUPFAM" id="SSF56349">
    <property type="entry name" value="DNA breaking-rejoining enzymes"/>
    <property type="match status" value="1"/>
</dbReference>
<evidence type="ECO:0000256" key="2">
    <source>
        <dbReference type="ARBA" id="ARBA00022908"/>
    </source>
</evidence>
<keyword evidence="2" id="KW-0229">DNA integration</keyword>
<dbReference type="InterPro" id="IPR025166">
    <property type="entry name" value="Integrase_DNA_bind_dom"/>
</dbReference>
<dbReference type="Pfam" id="PF00589">
    <property type="entry name" value="Phage_integrase"/>
    <property type="match status" value="1"/>
</dbReference>
<dbReference type="InterPro" id="IPR013762">
    <property type="entry name" value="Integrase-like_cat_sf"/>
</dbReference>
<protein>
    <submittedName>
        <fullName evidence="6">Integrase</fullName>
    </submittedName>
</protein>
<dbReference type="Proteomes" id="UP000218677">
    <property type="component" value="Unassembled WGS sequence"/>
</dbReference>
<dbReference type="PROSITE" id="PS51898">
    <property type="entry name" value="TYR_RECOMBINASE"/>
    <property type="match status" value="1"/>
</dbReference>
<evidence type="ECO:0000256" key="1">
    <source>
        <dbReference type="ARBA" id="ARBA00008857"/>
    </source>
</evidence>
<comment type="caution">
    <text evidence="6">The sequence shown here is derived from an EMBL/GenBank/DDBJ whole genome shotgun (WGS) entry which is preliminary data.</text>
</comment>
<evidence type="ECO:0000256" key="3">
    <source>
        <dbReference type="ARBA" id="ARBA00023125"/>
    </source>
</evidence>
<dbReference type="OrthoDB" id="9795573at2"/>
<dbReference type="GO" id="GO:0003677">
    <property type="term" value="F:DNA binding"/>
    <property type="evidence" value="ECO:0007669"/>
    <property type="project" value="UniProtKB-KW"/>
</dbReference>
<dbReference type="InterPro" id="IPR002104">
    <property type="entry name" value="Integrase_catalytic"/>
</dbReference>
<dbReference type="Gene3D" id="3.30.160.390">
    <property type="entry name" value="Integrase, DNA-binding domain"/>
    <property type="match status" value="1"/>
</dbReference>
<dbReference type="InterPro" id="IPR038488">
    <property type="entry name" value="Integrase_DNA-bd_sf"/>
</dbReference>
<dbReference type="EMBL" id="NWUX01000011">
    <property type="protein sequence ID" value="PCF95280.1"/>
    <property type="molecule type" value="Genomic_DNA"/>
</dbReference>
<dbReference type="Pfam" id="PF22022">
    <property type="entry name" value="Phage_int_M"/>
    <property type="match status" value="1"/>
</dbReference>
<dbReference type="PANTHER" id="PTHR30629">
    <property type="entry name" value="PROPHAGE INTEGRASE"/>
    <property type="match status" value="1"/>
</dbReference>
<dbReference type="PANTHER" id="PTHR30629:SF2">
    <property type="entry name" value="PROPHAGE INTEGRASE INTS-RELATED"/>
    <property type="match status" value="1"/>
</dbReference>
<dbReference type="GO" id="GO:0015074">
    <property type="term" value="P:DNA integration"/>
    <property type="evidence" value="ECO:0007669"/>
    <property type="project" value="UniProtKB-KW"/>
</dbReference>